<evidence type="ECO:0000256" key="4">
    <source>
        <dbReference type="ARBA" id="ARBA00022989"/>
    </source>
</evidence>
<name>A0A815FLJ7_9BILA</name>
<dbReference type="InterPro" id="IPR051836">
    <property type="entry name" value="Kremen_rcpt"/>
</dbReference>
<dbReference type="AlphaFoldDB" id="A0A815FLJ7"/>
<evidence type="ECO:0000313" key="10">
    <source>
        <dbReference type="Proteomes" id="UP000663889"/>
    </source>
</evidence>
<evidence type="ECO:0000256" key="3">
    <source>
        <dbReference type="ARBA" id="ARBA00022729"/>
    </source>
</evidence>
<dbReference type="CDD" id="cd00037">
    <property type="entry name" value="CLECT"/>
    <property type="match status" value="1"/>
</dbReference>
<dbReference type="PANTHER" id="PTHR24269:SF16">
    <property type="entry name" value="PROTEIN SLG1"/>
    <property type="match status" value="1"/>
</dbReference>
<reference evidence="9" key="1">
    <citation type="submission" date="2021-02" db="EMBL/GenBank/DDBJ databases">
        <authorList>
            <person name="Nowell W R."/>
        </authorList>
    </citation>
    <scope>NUCLEOTIDE SEQUENCE</scope>
</reference>
<dbReference type="InterPro" id="IPR002889">
    <property type="entry name" value="WSC_carb-bd"/>
</dbReference>
<protein>
    <recommendedName>
        <fullName evidence="8">WSC domain-containing protein</fullName>
    </recommendedName>
</protein>
<feature type="domain" description="WSC" evidence="8">
    <location>
        <begin position="542"/>
        <end position="639"/>
    </location>
</feature>
<feature type="transmembrane region" description="Helical" evidence="7">
    <location>
        <begin position="1146"/>
        <end position="1168"/>
    </location>
</feature>
<keyword evidence="6" id="KW-0325">Glycoprotein</keyword>
<keyword evidence="2 7" id="KW-0812">Transmembrane</keyword>
<feature type="domain" description="WSC" evidence="8">
    <location>
        <begin position="658"/>
        <end position="761"/>
    </location>
</feature>
<keyword evidence="3" id="KW-0732">Signal</keyword>
<dbReference type="Gene3D" id="3.10.100.10">
    <property type="entry name" value="Mannose-Binding Protein A, subunit A"/>
    <property type="match status" value="3"/>
</dbReference>
<evidence type="ECO:0000256" key="5">
    <source>
        <dbReference type="ARBA" id="ARBA00023136"/>
    </source>
</evidence>
<accession>A0A815FLJ7</accession>
<gene>
    <name evidence="9" type="ORF">SEV965_LOCUS27693</name>
</gene>
<organism evidence="9 10">
    <name type="scientific">Rotaria sordida</name>
    <dbReference type="NCBI Taxonomy" id="392033"/>
    <lineage>
        <taxon>Eukaryota</taxon>
        <taxon>Metazoa</taxon>
        <taxon>Spiralia</taxon>
        <taxon>Gnathifera</taxon>
        <taxon>Rotifera</taxon>
        <taxon>Eurotatoria</taxon>
        <taxon>Bdelloidea</taxon>
        <taxon>Philodinida</taxon>
        <taxon>Philodinidae</taxon>
        <taxon>Rotaria</taxon>
    </lineage>
</organism>
<evidence type="ECO:0000259" key="8">
    <source>
        <dbReference type="PROSITE" id="PS51212"/>
    </source>
</evidence>
<comment type="subcellular location">
    <subcellularLocation>
        <location evidence="1">Membrane</location>
        <topology evidence="1">Single-pass membrane protein</topology>
    </subcellularLocation>
</comment>
<proteinExistence type="predicted"/>
<dbReference type="SUPFAM" id="SSF56436">
    <property type="entry name" value="C-type lectin-like"/>
    <property type="match status" value="3"/>
</dbReference>
<dbReference type="InterPro" id="IPR016187">
    <property type="entry name" value="CTDL_fold"/>
</dbReference>
<evidence type="ECO:0000256" key="6">
    <source>
        <dbReference type="ARBA" id="ARBA00023180"/>
    </source>
</evidence>
<evidence type="ECO:0000313" key="9">
    <source>
        <dbReference type="EMBL" id="CAF1328479.1"/>
    </source>
</evidence>
<sequence length="1202" mass="137513">MEPTLCFLLCDTPIIYIQGSICRCSGGGLMVHNQQIDELCSIPCRKPGDHRTITVQTCGGAQTYSVYAEEKFYTHHAHLFNFRIQFKSCELWNTSHNYDALQIKINKSSVKSPLNKLERCAAACLDQNTTTKSIAFNDDNDRCLCIMSRTLNLNVNGGLDLTILPNNSCDRYCDNIMYDSTVEHKFKCGSLKDSRIWAIYDLNTTCPIGFIYIKELKKCISKYKGVSNLCPSPSMNYIYNGNLTWNIFLKIIEKLNLTKSIVSIDFDDYITVDPSWMCSTTTNTINSNLSNRNFSTYYVLDSGCLRVRFYSLGSRRLSNRLCITNPISEDSLSYDARIYPIYGLELNKNMVNCPPQWFDINTECYRISDYPKTIQEARNSCIELPEELKKYNGLQEVTPNLFDGDDDDMRNIEVHKLMNLTTDALKGEIVQYTSQWQVHLGFFLLDTNASSTEQELGLFHSYVTDFPSLVSNVDVNLSSINEFQMINSNDDNNSSIQDDSCLVLTRLIIDEKQRSSIFKNSQIHNCSKPRHVLCKARTILGYNSHQICYSKPSTLGLPAMISNHLTYELCLSVCGILKTSSAVINMNKCYCVDVAESLMIDIEGNHVKYRTKDCGNPCPGNQNERCGNTDTMVIVHATDNIPSFKLDKNYIQSKQHPDFIYDNCVHVNFPNKSGIYQFSLNHINDIHPRHCLELCKKYKQQYALLNSNKCLCTNIPMTKRQNALRLFIPPDFDCNQECQGNYLYTCGNTSNSTIYSVYVMHPRCPHNFQLSFDEQQCVQIDFSVKKNSFSTAQSYCQSIGGVLAKINDILEIQDLVFSSKLYGNHFDEYPYFYIPSLLNNTKYFWVDRTSDIINTNKTSDHFIAKCFETLKSFDQNCVVLHRENITVDNISTFQSCFTESDQCSSMSAIPVCVDKNLEFNLTTMSSTPDGVSSIISVNISTDYSCGDDTDYHFMNDYCYKVLFHETTWHNAKAECERDKAALFLPGKNTMYSLLKFLLLRQHSYTSSGVVHVDIFYDNQNRTAMKYSTISRSTLKPIRDSYDLDTLCESAFRRSYHNFLFSPNLTMKDIGRLKIQQTTCGYIDFRSDYESSISCDEISCNRPATVICQKSPIITTHTILAKRDYTNLPISSTDEESNSKKSISKSFISIILIFSIIFVLILVGFIYILHNRYVKRKNNRHRTKRLNNEPIYSQLLASSESNL</sequence>
<keyword evidence="5 7" id="KW-0472">Membrane</keyword>
<comment type="caution">
    <text evidence="9">The sequence shown here is derived from an EMBL/GenBank/DDBJ whole genome shotgun (WGS) entry which is preliminary data.</text>
</comment>
<keyword evidence="4 7" id="KW-1133">Transmembrane helix</keyword>
<dbReference type="EMBL" id="CAJNOU010002523">
    <property type="protein sequence ID" value="CAF1328479.1"/>
    <property type="molecule type" value="Genomic_DNA"/>
</dbReference>
<dbReference type="PANTHER" id="PTHR24269">
    <property type="entry name" value="KREMEN PROTEIN"/>
    <property type="match status" value="1"/>
</dbReference>
<dbReference type="GO" id="GO:0005886">
    <property type="term" value="C:plasma membrane"/>
    <property type="evidence" value="ECO:0007669"/>
    <property type="project" value="TreeGrafter"/>
</dbReference>
<dbReference type="PROSITE" id="PS51212">
    <property type="entry name" value="WSC"/>
    <property type="match status" value="2"/>
</dbReference>
<evidence type="ECO:0000256" key="7">
    <source>
        <dbReference type="SAM" id="Phobius"/>
    </source>
</evidence>
<evidence type="ECO:0000256" key="1">
    <source>
        <dbReference type="ARBA" id="ARBA00004167"/>
    </source>
</evidence>
<evidence type="ECO:0000256" key="2">
    <source>
        <dbReference type="ARBA" id="ARBA00022692"/>
    </source>
</evidence>
<dbReference type="InterPro" id="IPR016186">
    <property type="entry name" value="C-type_lectin-like/link_sf"/>
</dbReference>
<dbReference type="Proteomes" id="UP000663889">
    <property type="component" value="Unassembled WGS sequence"/>
</dbReference>